<organism evidence="1 2">
    <name type="scientific">Aspergillus costaricaensis CBS 115574</name>
    <dbReference type="NCBI Taxonomy" id="1448317"/>
    <lineage>
        <taxon>Eukaryota</taxon>
        <taxon>Fungi</taxon>
        <taxon>Dikarya</taxon>
        <taxon>Ascomycota</taxon>
        <taxon>Pezizomycotina</taxon>
        <taxon>Eurotiomycetes</taxon>
        <taxon>Eurotiomycetidae</taxon>
        <taxon>Eurotiales</taxon>
        <taxon>Aspergillaceae</taxon>
        <taxon>Aspergillus</taxon>
        <taxon>Aspergillus subgen. Circumdati</taxon>
    </lineage>
</organism>
<evidence type="ECO:0000313" key="2">
    <source>
        <dbReference type="Proteomes" id="UP000249748"/>
    </source>
</evidence>
<keyword evidence="2" id="KW-1185">Reference proteome</keyword>
<proteinExistence type="predicted"/>
<name>A0ACD1IHH8_9EURO</name>
<dbReference type="Proteomes" id="UP000249748">
    <property type="component" value="Unassembled WGS sequence"/>
</dbReference>
<evidence type="ECO:0000313" key="1">
    <source>
        <dbReference type="EMBL" id="RAK89751.1"/>
    </source>
</evidence>
<sequence>MIVKLTQPYSFLDDYSEGAHPRLLQSLLLTNATQQTGYGTDEYTHEARQLIYSQIQATDDEVAIHFVPSGTAANLISIASCLRPYEAVLAVETGHILDKEAGAIEATGHKVIPVPGVRGKMTPENLERVLDRNTFFPHMAKPRLVYISNATEVGTIYTRSELQRLSETCRRRDLLLHVDGARLGVALSAEMNDLTLRDMVDYTDIFWIGGTKMGALLGEAVVVRRSLAEGFEFNIKQRGALLGKSRVMGVQFAELFRDGLYFELARHANAMARRISAQFERMGWELAADTETNQVFVVVPDAMLHRLAERIRFYEWDKRETGTVIRIVTAWATDEMAVDKLQSKVKCIHDGHPPCRRCHRLNRDSCVLTDPRSPGVRTPRTPRRASIRRTGSGSGSGSASGIGTGTKTATDTTRTTATTPTASSPAPTPTPSHSANPIAAIAPATLIAACDIYRKKFPVVNFLHYPSLIADLSHNASAVEPVFLSALLSLCARFMPDAALAAPETYAEYARSQLAHRAFEAPSLYLAQSLVMISLYEWGSGRPYRAWMCSGMATYMIQSLLKTADDTMEQQPLLDLPAHRITYEQLVRTYWCCFAQDCELSSGARQHFALSFRQISVPLPISDSDFTFGKATPRLMPADMNRSSSLALNLSIDRGLTIVTRGFDIFVRILRFANESRRGRAQGSAGLSLRAWEMLKAELDEWRGLQDATVRYPETNAQAHVALGSGELFAYINLVYFMSILFLYRDRFLSTPKSFIDHHDPADDEAIDHLFTTAQHIGAILTALEACATPVITPYAGFSVFVAAHINMYGTVCPGRYPGGLARAQEEKKMNLEYLERLCRFWDVGMSWWRTLQEANRFYETARTTAQGPTGVSRPEHLTLAGTLDEYGDIRVSRPETAPASRRRPGVSSEGVGVRRMSVAELTAPGGSGSSGGSGEWADVEAEMWQWPFLDENWSLGFDTGFESAWPGLS</sequence>
<reference evidence="1" key="1">
    <citation type="submission" date="2018-02" db="EMBL/GenBank/DDBJ databases">
        <title>The genomes of Aspergillus section Nigri reveals drivers in fungal speciation.</title>
        <authorList>
            <consortium name="DOE Joint Genome Institute"/>
            <person name="Vesth T.C."/>
            <person name="Nybo J."/>
            <person name="Theobald S."/>
            <person name="Brandl J."/>
            <person name="Frisvad J.C."/>
            <person name="Nielsen K.F."/>
            <person name="Lyhne E.K."/>
            <person name="Kogle M.E."/>
            <person name="Kuo A."/>
            <person name="Riley R."/>
            <person name="Clum A."/>
            <person name="Nolan M."/>
            <person name="Lipzen A."/>
            <person name="Salamov A."/>
            <person name="Henrissat B."/>
            <person name="Wiebenga A."/>
            <person name="De vries R.P."/>
            <person name="Grigoriev I.V."/>
            <person name="Mortensen U.H."/>
            <person name="Andersen M.R."/>
            <person name="Baker S.E."/>
        </authorList>
    </citation>
    <scope>NUCLEOTIDE SEQUENCE</scope>
    <source>
        <strain evidence="1">CBS 115574</strain>
    </source>
</reference>
<accession>A0ACD1IHH8</accession>
<keyword evidence="1" id="KW-0808">Transferase</keyword>
<protein>
    <submittedName>
        <fullName evidence="1">PLP-dependent transferase</fullName>
    </submittedName>
</protein>
<gene>
    <name evidence="1" type="ORF">BO79DRAFT_286779</name>
</gene>
<dbReference type="EMBL" id="KZ824546">
    <property type="protein sequence ID" value="RAK89751.1"/>
    <property type="molecule type" value="Genomic_DNA"/>
</dbReference>